<name>A0A812VEA7_9DINO</name>
<accession>A0A812VEA7</accession>
<evidence type="ECO:0000313" key="1">
    <source>
        <dbReference type="EMBL" id="CAE7617642.1"/>
    </source>
</evidence>
<sequence>MKDMFWLTIDAALDSRLEVPWPFYRVEPFEAMLGAQLGCRLSLLDLVSFSRLGDVSQHWAGRRGGSASNDGGGAEALHAELLSAYFNWKGDGKWLQRKIKTEASDKDSERHFFQFGWLDSVGWYKHSTLQIALASYETVPDIQAYDHLPMIATMRVTA</sequence>
<evidence type="ECO:0000313" key="2">
    <source>
        <dbReference type="Proteomes" id="UP000601435"/>
    </source>
</evidence>
<reference evidence="1" key="1">
    <citation type="submission" date="2021-02" db="EMBL/GenBank/DDBJ databases">
        <authorList>
            <person name="Dougan E. K."/>
            <person name="Rhodes N."/>
            <person name="Thang M."/>
            <person name="Chan C."/>
        </authorList>
    </citation>
    <scope>NUCLEOTIDE SEQUENCE</scope>
</reference>
<comment type="caution">
    <text evidence="1">The sequence shown here is derived from an EMBL/GenBank/DDBJ whole genome shotgun (WGS) entry which is preliminary data.</text>
</comment>
<dbReference type="EMBL" id="CAJNJA010029036">
    <property type="protein sequence ID" value="CAE7617642.1"/>
    <property type="molecule type" value="Genomic_DNA"/>
</dbReference>
<dbReference type="OrthoDB" id="406372at2759"/>
<organism evidence="1 2">
    <name type="scientific">Symbiodinium necroappetens</name>
    <dbReference type="NCBI Taxonomy" id="1628268"/>
    <lineage>
        <taxon>Eukaryota</taxon>
        <taxon>Sar</taxon>
        <taxon>Alveolata</taxon>
        <taxon>Dinophyceae</taxon>
        <taxon>Suessiales</taxon>
        <taxon>Symbiodiniaceae</taxon>
        <taxon>Symbiodinium</taxon>
    </lineage>
</organism>
<dbReference type="Proteomes" id="UP000601435">
    <property type="component" value="Unassembled WGS sequence"/>
</dbReference>
<keyword evidence="2" id="KW-1185">Reference proteome</keyword>
<protein>
    <submittedName>
        <fullName evidence="1">Uncharacterized protein</fullName>
    </submittedName>
</protein>
<proteinExistence type="predicted"/>
<gene>
    <name evidence="1" type="ORF">SNEC2469_LOCUS17534</name>
</gene>
<dbReference type="AlphaFoldDB" id="A0A812VEA7"/>